<dbReference type="AlphaFoldDB" id="A0A918KLU1"/>
<reference evidence="1 2" key="1">
    <citation type="journal article" date="2014" name="Int. J. Syst. Evol. Microbiol.">
        <title>Complete genome sequence of Corynebacterium casei LMG S-19264T (=DSM 44701T), isolated from a smear-ripened cheese.</title>
        <authorList>
            <consortium name="US DOE Joint Genome Institute (JGI-PGF)"/>
            <person name="Walter F."/>
            <person name="Albersmeier A."/>
            <person name="Kalinowski J."/>
            <person name="Ruckert C."/>
        </authorList>
    </citation>
    <scope>NUCLEOTIDE SEQUENCE [LARGE SCALE GENOMIC DNA]</scope>
    <source>
        <strain evidence="1 2">KCTC 23968</strain>
    </source>
</reference>
<name>A0A918KLU1_9PROT</name>
<protein>
    <submittedName>
        <fullName evidence="1">Uncharacterized protein</fullName>
    </submittedName>
</protein>
<evidence type="ECO:0000313" key="2">
    <source>
        <dbReference type="Proteomes" id="UP000600865"/>
    </source>
</evidence>
<comment type="caution">
    <text evidence="1">The sequence shown here is derived from an EMBL/GenBank/DDBJ whole genome shotgun (WGS) entry which is preliminary data.</text>
</comment>
<keyword evidence="2" id="KW-1185">Reference proteome</keyword>
<gene>
    <name evidence="1" type="ORF">GCM10011309_17970</name>
</gene>
<proteinExistence type="predicted"/>
<accession>A0A918KLU1</accession>
<dbReference type="EMBL" id="BMYV01000002">
    <property type="protein sequence ID" value="GGX68572.1"/>
    <property type="molecule type" value="Genomic_DNA"/>
</dbReference>
<organism evidence="1 2">
    <name type="scientific">Litorimonas cladophorae</name>
    <dbReference type="NCBI Taxonomy" id="1220491"/>
    <lineage>
        <taxon>Bacteria</taxon>
        <taxon>Pseudomonadati</taxon>
        <taxon>Pseudomonadota</taxon>
        <taxon>Alphaproteobacteria</taxon>
        <taxon>Maricaulales</taxon>
        <taxon>Robiginitomaculaceae</taxon>
    </lineage>
</organism>
<sequence length="70" mass="7661">MFYASIDVYALARRTHTAFKLTLNCRTTRQCFSGSGLTGLPPFQGVRHALLGPSAHALPNAARHTVFRTS</sequence>
<evidence type="ECO:0000313" key="1">
    <source>
        <dbReference type="EMBL" id="GGX68572.1"/>
    </source>
</evidence>
<dbReference type="Proteomes" id="UP000600865">
    <property type="component" value="Unassembled WGS sequence"/>
</dbReference>